<reference evidence="8" key="1">
    <citation type="journal article" date="2019" name="Int. J. Syst. Evol. Microbiol.">
        <title>The Global Catalogue of Microorganisms (GCM) 10K type strain sequencing project: providing services to taxonomists for standard genome sequencing and annotation.</title>
        <authorList>
            <consortium name="The Broad Institute Genomics Platform"/>
            <consortium name="The Broad Institute Genome Sequencing Center for Infectious Disease"/>
            <person name="Wu L."/>
            <person name="Ma J."/>
        </authorList>
    </citation>
    <scope>NUCLEOTIDE SEQUENCE [LARGE SCALE GENOMIC DNA]</scope>
    <source>
        <strain evidence="8">JCM 9458</strain>
    </source>
</reference>
<dbReference type="Gene3D" id="3.40.640.10">
    <property type="entry name" value="Type I PLP-dependent aspartate aminotransferase-like (Major domain)"/>
    <property type="match status" value="1"/>
</dbReference>
<dbReference type="InterPro" id="IPR015421">
    <property type="entry name" value="PyrdxlP-dep_Trfase_major"/>
</dbReference>
<comment type="similarity">
    <text evidence="1">In the C-terminal section; belongs to the class-I pyridoxal-phosphate-dependent aminotransferase family.</text>
</comment>
<dbReference type="SMART" id="SM00345">
    <property type="entry name" value="HTH_GNTR"/>
    <property type="match status" value="1"/>
</dbReference>
<evidence type="ECO:0000256" key="4">
    <source>
        <dbReference type="ARBA" id="ARBA00023125"/>
    </source>
</evidence>
<keyword evidence="8" id="KW-1185">Reference proteome</keyword>
<dbReference type="InterPro" id="IPR051446">
    <property type="entry name" value="HTH_trans_reg/aminotransferase"/>
</dbReference>
<evidence type="ECO:0000313" key="7">
    <source>
        <dbReference type="EMBL" id="GAA3388909.1"/>
    </source>
</evidence>
<keyword evidence="4" id="KW-0238">DNA-binding</keyword>
<evidence type="ECO:0000256" key="3">
    <source>
        <dbReference type="ARBA" id="ARBA00023015"/>
    </source>
</evidence>
<dbReference type="Proteomes" id="UP001501676">
    <property type="component" value="Unassembled WGS sequence"/>
</dbReference>
<evidence type="ECO:0000259" key="6">
    <source>
        <dbReference type="PROSITE" id="PS50949"/>
    </source>
</evidence>
<dbReference type="GO" id="GO:0008483">
    <property type="term" value="F:transaminase activity"/>
    <property type="evidence" value="ECO:0007669"/>
    <property type="project" value="UniProtKB-KW"/>
</dbReference>
<dbReference type="InterPro" id="IPR015424">
    <property type="entry name" value="PyrdxlP-dep_Trfase"/>
</dbReference>
<keyword evidence="2" id="KW-0663">Pyridoxal phosphate</keyword>
<dbReference type="PROSITE" id="PS50949">
    <property type="entry name" value="HTH_GNTR"/>
    <property type="match status" value="1"/>
</dbReference>
<organism evidence="7 8">
    <name type="scientific">Cryptosporangium minutisporangium</name>
    <dbReference type="NCBI Taxonomy" id="113569"/>
    <lineage>
        <taxon>Bacteria</taxon>
        <taxon>Bacillati</taxon>
        <taxon>Actinomycetota</taxon>
        <taxon>Actinomycetes</taxon>
        <taxon>Cryptosporangiales</taxon>
        <taxon>Cryptosporangiaceae</taxon>
        <taxon>Cryptosporangium</taxon>
    </lineage>
</organism>
<dbReference type="Pfam" id="PF00392">
    <property type="entry name" value="GntR"/>
    <property type="match status" value="1"/>
</dbReference>
<dbReference type="PANTHER" id="PTHR46577:SF1">
    <property type="entry name" value="HTH-TYPE TRANSCRIPTIONAL REGULATORY PROTEIN GABR"/>
    <property type="match status" value="1"/>
</dbReference>
<protein>
    <submittedName>
        <fullName evidence="7">PLP-dependent aminotransferase family protein</fullName>
    </submittedName>
</protein>
<dbReference type="CDD" id="cd00609">
    <property type="entry name" value="AAT_like"/>
    <property type="match status" value="1"/>
</dbReference>
<keyword evidence="7" id="KW-0032">Aminotransferase</keyword>
<dbReference type="Gene3D" id="1.10.10.10">
    <property type="entry name" value="Winged helix-like DNA-binding domain superfamily/Winged helix DNA-binding domain"/>
    <property type="match status" value="1"/>
</dbReference>
<dbReference type="PANTHER" id="PTHR46577">
    <property type="entry name" value="HTH-TYPE TRANSCRIPTIONAL REGULATORY PROTEIN GABR"/>
    <property type="match status" value="1"/>
</dbReference>
<keyword evidence="5" id="KW-0804">Transcription</keyword>
<evidence type="ECO:0000256" key="2">
    <source>
        <dbReference type="ARBA" id="ARBA00022898"/>
    </source>
</evidence>
<gene>
    <name evidence="7" type="ORF">GCM10020369_36960</name>
</gene>
<dbReference type="Pfam" id="PF00155">
    <property type="entry name" value="Aminotran_1_2"/>
    <property type="match status" value="1"/>
</dbReference>
<accession>A0ABP6SZX8</accession>
<name>A0ABP6SZX8_9ACTN</name>
<evidence type="ECO:0000313" key="8">
    <source>
        <dbReference type="Proteomes" id="UP001501676"/>
    </source>
</evidence>
<evidence type="ECO:0000256" key="5">
    <source>
        <dbReference type="ARBA" id="ARBA00023163"/>
    </source>
</evidence>
<dbReference type="InterPro" id="IPR000524">
    <property type="entry name" value="Tscrpt_reg_HTH_GntR"/>
</dbReference>
<dbReference type="InterPro" id="IPR036388">
    <property type="entry name" value="WH-like_DNA-bd_sf"/>
</dbReference>
<feature type="domain" description="HTH gntR-type" evidence="6">
    <location>
        <begin position="3"/>
        <end position="71"/>
    </location>
</feature>
<dbReference type="CDD" id="cd07377">
    <property type="entry name" value="WHTH_GntR"/>
    <property type="match status" value="1"/>
</dbReference>
<keyword evidence="3" id="KW-0805">Transcription regulation</keyword>
<dbReference type="EMBL" id="BAAAYN010000023">
    <property type="protein sequence ID" value="GAA3388909.1"/>
    <property type="molecule type" value="Genomic_DNA"/>
</dbReference>
<comment type="caution">
    <text evidence="7">The sequence shown here is derived from an EMBL/GenBank/DDBJ whole genome shotgun (WGS) entry which is preliminary data.</text>
</comment>
<evidence type="ECO:0000256" key="1">
    <source>
        <dbReference type="ARBA" id="ARBA00005384"/>
    </source>
</evidence>
<dbReference type="SUPFAM" id="SSF46785">
    <property type="entry name" value="Winged helix' DNA-binding domain"/>
    <property type="match status" value="1"/>
</dbReference>
<keyword evidence="7" id="KW-0808">Transferase</keyword>
<proteinExistence type="inferred from homology"/>
<dbReference type="SUPFAM" id="SSF53383">
    <property type="entry name" value="PLP-dependent transferases"/>
    <property type="match status" value="1"/>
</dbReference>
<dbReference type="InterPro" id="IPR036390">
    <property type="entry name" value="WH_DNA-bd_sf"/>
</dbReference>
<dbReference type="InterPro" id="IPR004839">
    <property type="entry name" value="Aminotransferase_I/II_large"/>
</dbReference>
<sequence>MRPPSYKAVVDEFAATIRSGCLSPGTRLPTHRQLAAQRRIALGTATRVYAELAAMGLVLGEPGRGTFVREQAGFDGLEPSRNLPVRRTADLSFAQPLADEQPDQLRHALRELANSGDIGSLLRQQPPGGRQHERAVVATHLLDRGIDTAPAGVLLTNGAQHALDTVLRVVARPGDVVAADALTYPGLRLLAAAHHLELAPVAGGAAGPDLDALDRLCRARRVRVLYTIPTLHNPLGWVLDRATRERMADLAREHDVTIVEDGTYGFLDSSAPPPLQTFAPQRTCYVSGLSKSLASGVRLGFAVVPEPLAKACAASLRASTWGLPALVSALATGWIADGTLTRLEKRRRDDARARQIVARTALADLDVTAHPASYFSWLRLEPHLRRDRVAAALAQEGILVSTADAFATDGNPPQALRLALSEPPLEDLPAVLTRLRAVLEAFPL</sequence>
<dbReference type="RefSeq" id="WP_345729371.1">
    <property type="nucleotide sequence ID" value="NZ_BAAAYN010000023.1"/>
</dbReference>